<proteinExistence type="predicted"/>
<reference evidence="2 3" key="1">
    <citation type="submission" date="2019-08" db="EMBL/GenBank/DDBJ databases">
        <title>Complete genome sequence of Spiroplasma chinense CCH (DSM 19755).</title>
        <authorList>
            <person name="Shen H.-Y."/>
            <person name="Lin Y.-C."/>
            <person name="Chou L."/>
            <person name="Kuo C.-H."/>
        </authorList>
    </citation>
    <scope>NUCLEOTIDE SEQUENCE [LARGE SCALE GENOMIC DNA]</scope>
    <source>
        <strain evidence="2 3">CCH</strain>
    </source>
</reference>
<protein>
    <recommendedName>
        <fullName evidence="4">Alkaline phosphatase</fullName>
    </recommendedName>
</protein>
<dbReference type="KEGG" id="schi:SCHIN_v1c03560"/>
<name>A0A5B9Y467_9MOLU</name>
<evidence type="ECO:0000313" key="3">
    <source>
        <dbReference type="Proteomes" id="UP000323144"/>
    </source>
</evidence>
<keyword evidence="3" id="KW-1185">Reference proteome</keyword>
<dbReference type="RefSeq" id="WP_166507945.1">
    <property type="nucleotide sequence ID" value="NZ_CP043026.1"/>
</dbReference>
<evidence type="ECO:0000313" key="2">
    <source>
        <dbReference type="EMBL" id="QEH61553.1"/>
    </source>
</evidence>
<dbReference type="AlphaFoldDB" id="A0A5B9Y467"/>
<gene>
    <name evidence="2" type="ORF">SCHIN_v1c03560</name>
</gene>
<organism evidence="2 3">
    <name type="scientific">Spiroplasma chinense</name>
    <dbReference type="NCBI Taxonomy" id="216932"/>
    <lineage>
        <taxon>Bacteria</taxon>
        <taxon>Bacillati</taxon>
        <taxon>Mycoplasmatota</taxon>
        <taxon>Mollicutes</taxon>
        <taxon>Entomoplasmatales</taxon>
        <taxon>Spiroplasmataceae</taxon>
        <taxon>Spiroplasma</taxon>
    </lineage>
</organism>
<feature type="signal peptide" evidence="1">
    <location>
        <begin position="1"/>
        <end position="20"/>
    </location>
</feature>
<evidence type="ECO:0008006" key="4">
    <source>
        <dbReference type="Google" id="ProtNLM"/>
    </source>
</evidence>
<accession>A0A5B9Y467</accession>
<keyword evidence="1" id="KW-0732">Signal</keyword>
<sequence>MKKKLLLIPTLSLTLVVASCGTPKPNVNNEIKNFILLGLDGLDYQTLQTKVMPLLNENAQENLVFDSKEFETSVVDSGNAWRTVLYGSQYEVTDSNGNPKKSGEDIFSKVKAKYKDSKNAAFYNWFAMNPNSYTNNNNMTWGVLDRDVNNALDDQFDADSALKENEGYNLSSLSDKTSDNNPFKDKLKNLEEAQTYTDFIYENAMKENENRSIKAIDQDFNFIFHYDTVWDDLHHGEFSYQTDNEIDDAVLDKIVEVYAKWINYYFSLDKDKWFVGVTTDHSRDEEDFNHTTDNAKKSWFISNQDLGTKYKYNKLSSFRDIVLSK</sequence>
<dbReference type="PROSITE" id="PS51257">
    <property type="entry name" value="PROKAR_LIPOPROTEIN"/>
    <property type="match status" value="1"/>
</dbReference>
<dbReference type="Proteomes" id="UP000323144">
    <property type="component" value="Chromosome"/>
</dbReference>
<feature type="chain" id="PRO_5022737906" description="Alkaline phosphatase" evidence="1">
    <location>
        <begin position="21"/>
        <end position="325"/>
    </location>
</feature>
<evidence type="ECO:0000256" key="1">
    <source>
        <dbReference type="SAM" id="SignalP"/>
    </source>
</evidence>
<dbReference type="EMBL" id="CP043026">
    <property type="protein sequence ID" value="QEH61553.1"/>
    <property type="molecule type" value="Genomic_DNA"/>
</dbReference>